<sequence length="1293" mass="141111">MELVSSRMVLMLVLCMALTTQSARDGVKGLDFSRRIGFYDLEAAAQETGCGGIQVENLQLAPLTHLVVAHASIGTHGRVSEKHAGLMYRASLAKLKHPSLGIVVSVKDDGGSRAWMLAATSAAKRQVLIQSMIDLVVKYGFSGVDLDWSRIEMQPRLVQDHLHFLHELRHALDSRDARWTLSVTLTARNTWLAHFPLKGIQHHANWINLKICSSSKTQTKDDAQLLLGAHMDMAQVTDSIRVLQHNGIDAVNVVVGMPLYGHAFLLDDRACIHPDGTCKYAATRTDSCSPEPGTLSYAQLVAHNASQATQEFHSSAGLFKYTVLDDDTWVSYDDAQTWAAKLSLLASLGVGGIALWSLNNDNSRFDALSALVGDFSSLQLHGPQLRADERIAVAEHLAAFTGQDCFVTARCSDGSRGQRAPEQVCPRGFLSLSTAHTPLQAPRQRLGDECGEQWYRHVCCPRSAMPKNCAWMGCGERCAGGKFELNSDRFKDARGREQCERARRPLCCDATPAMAGCRWTSCQGPLAAGEKPACPRGLLYQTHRLDDPDGSGTCGAALSGLDAEQAVAGGKKEAEQDVAGGKKEAALAGSFKSALCCPDTNAVSRCSWAASPPRPGSPCLPQPCQQGGVLLATALQPAVEPNCSIVEKTHRFNYCCEPHALAKKPPVDPANLFQKTSSNGPDDELAWAYTENPSNNDQSHVHHSQTPPDHDAYGHDAYGFVMLDGPSGSIDNTFAHVHTIVRPRAGIGKFKRSAVTTNRTLIDSVFDAAQETLHIYCNYPADSPECQRLWLDGARDTVIRLPHHIGLGPFARVVSIADVSHSFSLPTHHLHHRSLQGLATPVYRLTVDYSFDQITPKRANEPVNIRIDYTNLLGYWDEMTDARPASRKRSGDARGLDWHARVNRAIARDRRLRKRAEPINVTVPMSHGADMVERERDVALDKRWWGAFVAWIRRLTTVKKSNVGVLPLGWKSKLNLLRMRQGCSRQTFSASLDIDLEASIGLDMTYAYYLSGSFIPPSIPDAYAYLGMEPHAYAGIRIAGRAQMQYRSERKQLIDTITYPGLAIKGIVSIGPTFDLYGQIIGKITVSGQLHAGAHLQVSKAEVYWPQDAAASKKYQKLLGLDSTSHVPAHAPNPTLDAALKLDASLDISLQPQASLGIKVGGGVVTAGKTIMDAQLSGYLVGTLSFQASTDVDTSTKTMHYSYGVYLLFNLGYSARAHILGLVDWAMAPREAFVPPKQVNVIGPVRESISWGRREAEQVDMADGDLDIGISRRGLNASVETRELFGRSLSPPG</sequence>
<protein>
    <recommendedName>
        <fullName evidence="2">chitinase</fullName>
        <ecNumber evidence="2">3.2.1.14</ecNumber>
    </recommendedName>
</protein>
<dbReference type="GO" id="GO:0008843">
    <property type="term" value="F:endochitinase activity"/>
    <property type="evidence" value="ECO:0007669"/>
    <property type="project" value="UniProtKB-EC"/>
</dbReference>
<feature type="domain" description="GH18" evidence="5">
    <location>
        <begin position="33"/>
        <end position="378"/>
    </location>
</feature>
<dbReference type="OrthoDB" id="73875at2759"/>
<dbReference type="Proteomes" id="UP000224854">
    <property type="component" value="Unassembled WGS sequence"/>
</dbReference>
<evidence type="ECO:0000256" key="3">
    <source>
        <dbReference type="SAM" id="MobiDB-lite"/>
    </source>
</evidence>
<dbReference type="GO" id="GO:0005975">
    <property type="term" value="P:carbohydrate metabolic process"/>
    <property type="evidence" value="ECO:0007669"/>
    <property type="project" value="InterPro"/>
</dbReference>
<keyword evidence="4" id="KW-0732">Signal</keyword>
<dbReference type="Gene3D" id="3.10.50.10">
    <property type="match status" value="1"/>
</dbReference>
<accession>A0A2C5Z6A8</accession>
<dbReference type="InterPro" id="IPR050314">
    <property type="entry name" value="Glycosyl_Hydrlase_18"/>
</dbReference>
<dbReference type="PROSITE" id="PS51910">
    <property type="entry name" value="GH18_2"/>
    <property type="match status" value="1"/>
</dbReference>
<dbReference type="Pfam" id="PF00704">
    <property type="entry name" value="Glyco_hydro_18"/>
    <property type="match status" value="1"/>
</dbReference>
<evidence type="ECO:0000259" key="5">
    <source>
        <dbReference type="PROSITE" id="PS51910"/>
    </source>
</evidence>
<dbReference type="PANTHER" id="PTHR11177:SF402">
    <property type="entry name" value="CHITINASE"/>
    <property type="match status" value="1"/>
</dbReference>
<evidence type="ECO:0000313" key="7">
    <source>
        <dbReference type="Proteomes" id="UP000224854"/>
    </source>
</evidence>
<dbReference type="SMART" id="SM00636">
    <property type="entry name" value="Glyco_18"/>
    <property type="match status" value="1"/>
</dbReference>
<proteinExistence type="inferred from homology"/>
<evidence type="ECO:0000313" key="6">
    <source>
        <dbReference type="EMBL" id="PHH75536.1"/>
    </source>
</evidence>
<feature type="signal peptide" evidence="4">
    <location>
        <begin position="1"/>
        <end position="22"/>
    </location>
</feature>
<dbReference type="Gene3D" id="3.20.20.80">
    <property type="entry name" value="Glycosidases"/>
    <property type="match status" value="1"/>
</dbReference>
<dbReference type="PANTHER" id="PTHR11177">
    <property type="entry name" value="CHITINASE"/>
    <property type="match status" value="1"/>
</dbReference>
<feature type="chain" id="PRO_5011999301" description="chitinase" evidence="4">
    <location>
        <begin position="23"/>
        <end position="1293"/>
    </location>
</feature>
<gene>
    <name evidence="6" type="ORF">CDD82_4401</name>
</gene>
<dbReference type="InterPro" id="IPR011583">
    <property type="entry name" value="Chitinase_II/V-like_cat"/>
</dbReference>
<dbReference type="EC" id="3.2.1.14" evidence="2"/>
<dbReference type="SUPFAM" id="SSF54556">
    <property type="entry name" value="Chitinase insertion domain"/>
    <property type="match status" value="1"/>
</dbReference>
<comment type="caution">
    <text evidence="6">The sequence shown here is derived from an EMBL/GenBank/DDBJ whole genome shotgun (WGS) entry which is preliminary data.</text>
</comment>
<dbReference type="InterPro" id="IPR001223">
    <property type="entry name" value="Glyco_hydro18_cat"/>
</dbReference>
<dbReference type="EMBL" id="NJEU01000367">
    <property type="protein sequence ID" value="PHH75536.1"/>
    <property type="molecule type" value="Genomic_DNA"/>
</dbReference>
<reference evidence="6 7" key="1">
    <citation type="submission" date="2017-06" db="EMBL/GenBank/DDBJ databases">
        <title>Ant-infecting Ophiocordyceps genomes reveal a high diversity of potential behavioral manipulation genes and a possible major role for enterotoxins.</title>
        <authorList>
            <person name="De Bekker C."/>
            <person name="Evans H.C."/>
            <person name="Brachmann A."/>
            <person name="Hughes D.P."/>
        </authorList>
    </citation>
    <scope>NUCLEOTIDE SEQUENCE [LARGE SCALE GENOMIC DNA]</scope>
    <source>
        <strain evidence="6 7">1348a</strain>
    </source>
</reference>
<evidence type="ECO:0000256" key="1">
    <source>
        <dbReference type="ARBA" id="ARBA00008682"/>
    </source>
</evidence>
<comment type="similarity">
    <text evidence="1">Belongs to the glycosyl hydrolase 18 family. Chitinase class V subfamily.</text>
</comment>
<dbReference type="SUPFAM" id="SSF51445">
    <property type="entry name" value="(Trans)glycosidases"/>
    <property type="match status" value="1"/>
</dbReference>
<name>A0A2C5Z6A8_9HYPO</name>
<evidence type="ECO:0000256" key="2">
    <source>
        <dbReference type="ARBA" id="ARBA00012729"/>
    </source>
</evidence>
<keyword evidence="7" id="KW-1185">Reference proteome</keyword>
<feature type="region of interest" description="Disordered" evidence="3">
    <location>
        <begin position="682"/>
        <end position="709"/>
    </location>
</feature>
<dbReference type="InterPro" id="IPR017853">
    <property type="entry name" value="GH"/>
</dbReference>
<dbReference type="InterPro" id="IPR029070">
    <property type="entry name" value="Chitinase_insertion_sf"/>
</dbReference>
<organism evidence="6 7">
    <name type="scientific">Ophiocordyceps australis</name>
    <dbReference type="NCBI Taxonomy" id="1399860"/>
    <lineage>
        <taxon>Eukaryota</taxon>
        <taxon>Fungi</taxon>
        <taxon>Dikarya</taxon>
        <taxon>Ascomycota</taxon>
        <taxon>Pezizomycotina</taxon>
        <taxon>Sordariomycetes</taxon>
        <taxon>Hypocreomycetidae</taxon>
        <taxon>Hypocreales</taxon>
        <taxon>Ophiocordycipitaceae</taxon>
        <taxon>Ophiocordyceps</taxon>
    </lineage>
</organism>
<evidence type="ECO:0000256" key="4">
    <source>
        <dbReference type="SAM" id="SignalP"/>
    </source>
</evidence>
<dbReference type="GO" id="GO:0008061">
    <property type="term" value="F:chitin binding"/>
    <property type="evidence" value="ECO:0007669"/>
    <property type="project" value="InterPro"/>
</dbReference>